<protein>
    <recommendedName>
        <fullName evidence="9">UDP-galactose transporter homolog 1</fullName>
    </recommendedName>
</protein>
<dbReference type="InterPro" id="IPR037185">
    <property type="entry name" value="EmrE-like"/>
</dbReference>
<sequence length="311" mass="35408">MDKGLLIHAIGIYIFFLSWGIFQERITTTMYNGSKFNYFIFLSTVQSIGAITISYLASRRKGVSLNYYSKGLIFKYIQCSLLQLLSSQLSYRSLRYINYPTLIIGKSCKLIPVVLMNLILNKTKFDRKKYISIVLTSIGMFFFMFFGDSKKNTSSNGNIIGILLLLSNLFIDGIISSIQDKIFKIYNIDSLHMMFYANVFTLINSMVIMLSPNNPQFLNAILFIKYNPSILFDLIFYSFSNVIGQLFVYSMLGSYGSVALTTVNVTRKLFSILISLIFFGHSVNFIQWISVLIVFLSLGLELTGKRKGKTA</sequence>
<evidence type="ECO:0000256" key="2">
    <source>
        <dbReference type="ARBA" id="ARBA00010694"/>
    </source>
</evidence>
<feature type="transmembrane region" description="Helical" evidence="10">
    <location>
        <begin position="130"/>
        <end position="147"/>
    </location>
</feature>
<gene>
    <name evidence="11" type="primary">HUT1</name>
    <name evidence="11" type="ORF">TCON_2577</name>
</gene>
<evidence type="ECO:0000256" key="10">
    <source>
        <dbReference type="SAM" id="Phobius"/>
    </source>
</evidence>
<feature type="transmembrane region" description="Helical" evidence="10">
    <location>
        <begin position="159"/>
        <end position="178"/>
    </location>
</feature>
<feature type="transmembrane region" description="Helical" evidence="10">
    <location>
        <begin position="6"/>
        <end position="24"/>
    </location>
</feature>
<evidence type="ECO:0000313" key="11">
    <source>
        <dbReference type="EMBL" id="KAF7678781.1"/>
    </source>
</evidence>
<evidence type="ECO:0000256" key="5">
    <source>
        <dbReference type="ARBA" id="ARBA00022692"/>
    </source>
</evidence>
<name>A0ABQ7HVL7_9MICR</name>
<dbReference type="InterPro" id="IPR013657">
    <property type="entry name" value="SCL35B1-4/HUT1"/>
</dbReference>
<keyword evidence="3" id="KW-0813">Transport</keyword>
<keyword evidence="5 10" id="KW-0812">Transmembrane</keyword>
<keyword evidence="6" id="KW-0256">Endoplasmic reticulum</keyword>
<reference evidence="11 12" key="1">
    <citation type="submission" date="2019-01" db="EMBL/GenBank/DDBJ databases">
        <title>Genomes sequencing and comparative genomics of infectious freshwater microsporidia, Cucumispora dikerogammari and Thelohania contejeani.</title>
        <authorList>
            <person name="Cormier A."/>
            <person name="Giraud I."/>
            <person name="Wattier R."/>
            <person name="Teixeira M."/>
            <person name="Grandjean F."/>
            <person name="Rigaud T."/>
            <person name="Cordaux R."/>
        </authorList>
    </citation>
    <scope>NUCLEOTIDE SEQUENCE [LARGE SCALE GENOMIC DNA]</scope>
    <source>
        <strain evidence="11">T1</strain>
        <tissue evidence="11">Spores</tissue>
    </source>
</reference>
<dbReference type="Pfam" id="PF08449">
    <property type="entry name" value="UAA"/>
    <property type="match status" value="1"/>
</dbReference>
<evidence type="ECO:0000256" key="8">
    <source>
        <dbReference type="ARBA" id="ARBA00023136"/>
    </source>
</evidence>
<feature type="transmembrane region" description="Helical" evidence="10">
    <location>
        <begin position="230"/>
        <end position="252"/>
    </location>
</feature>
<comment type="subcellular location">
    <subcellularLocation>
        <location evidence="1">Endoplasmic reticulum membrane</location>
        <topology evidence="1">Multi-pass membrane protein</topology>
    </subcellularLocation>
</comment>
<evidence type="ECO:0000256" key="6">
    <source>
        <dbReference type="ARBA" id="ARBA00022824"/>
    </source>
</evidence>
<evidence type="ECO:0000256" key="7">
    <source>
        <dbReference type="ARBA" id="ARBA00022989"/>
    </source>
</evidence>
<evidence type="ECO:0000256" key="1">
    <source>
        <dbReference type="ARBA" id="ARBA00004477"/>
    </source>
</evidence>
<dbReference type="Proteomes" id="UP001516464">
    <property type="component" value="Unassembled WGS sequence"/>
</dbReference>
<feature type="transmembrane region" description="Helical" evidence="10">
    <location>
        <begin position="190"/>
        <end position="210"/>
    </location>
</feature>
<dbReference type="EMBL" id="SBIQ01000378">
    <property type="protein sequence ID" value="KAF7678781.1"/>
    <property type="molecule type" value="Genomic_DNA"/>
</dbReference>
<dbReference type="PANTHER" id="PTHR10778">
    <property type="entry name" value="SOLUTE CARRIER FAMILY 35 MEMBER B"/>
    <property type="match status" value="1"/>
</dbReference>
<keyword evidence="8 10" id="KW-0472">Membrane</keyword>
<keyword evidence="4" id="KW-0762">Sugar transport</keyword>
<proteinExistence type="inferred from homology"/>
<keyword evidence="7 10" id="KW-1133">Transmembrane helix</keyword>
<feature type="transmembrane region" description="Helical" evidence="10">
    <location>
        <begin position="36"/>
        <end position="57"/>
    </location>
</feature>
<evidence type="ECO:0000256" key="3">
    <source>
        <dbReference type="ARBA" id="ARBA00022448"/>
    </source>
</evidence>
<comment type="similarity">
    <text evidence="2">Belongs to the nucleotide-sugar transporter family. SLC35B subfamily.</text>
</comment>
<evidence type="ECO:0000256" key="4">
    <source>
        <dbReference type="ARBA" id="ARBA00022597"/>
    </source>
</evidence>
<evidence type="ECO:0000256" key="9">
    <source>
        <dbReference type="ARBA" id="ARBA00041103"/>
    </source>
</evidence>
<evidence type="ECO:0000313" key="12">
    <source>
        <dbReference type="Proteomes" id="UP001516464"/>
    </source>
</evidence>
<organism evidence="11 12">
    <name type="scientific">Astathelohania contejeani</name>
    <dbReference type="NCBI Taxonomy" id="164912"/>
    <lineage>
        <taxon>Eukaryota</taxon>
        <taxon>Fungi</taxon>
        <taxon>Fungi incertae sedis</taxon>
        <taxon>Microsporidia</taxon>
        <taxon>Astathelohaniidae</taxon>
        <taxon>Astathelohania</taxon>
    </lineage>
</organism>
<accession>A0ABQ7HVL7</accession>
<dbReference type="PANTHER" id="PTHR10778:SF10">
    <property type="entry name" value="SOLUTE CARRIER FAMILY 35 MEMBER B1"/>
    <property type="match status" value="1"/>
</dbReference>
<keyword evidence="12" id="KW-1185">Reference proteome</keyword>
<feature type="transmembrane region" description="Helical" evidence="10">
    <location>
        <begin position="96"/>
        <end position="118"/>
    </location>
</feature>
<comment type="caution">
    <text evidence="11">The sequence shown here is derived from an EMBL/GenBank/DDBJ whole genome shotgun (WGS) entry which is preliminary data.</text>
</comment>
<dbReference type="SUPFAM" id="SSF103481">
    <property type="entry name" value="Multidrug resistance efflux transporter EmrE"/>
    <property type="match status" value="1"/>
</dbReference>